<keyword evidence="1" id="KW-1133">Transmembrane helix</keyword>
<accession>A0A379M2M8</accession>
<evidence type="ECO:0000256" key="1">
    <source>
        <dbReference type="SAM" id="Phobius"/>
    </source>
</evidence>
<dbReference type="EMBL" id="UGVI01000001">
    <property type="protein sequence ID" value="SUE15873.1"/>
    <property type="molecule type" value="Genomic_DNA"/>
</dbReference>
<keyword evidence="3" id="KW-1185">Reference proteome</keyword>
<sequence length="31" mass="3441">MSTRYVDMFELGAIAAAFIGGATVFGRRLYR</sequence>
<keyword evidence="1" id="KW-0812">Transmembrane</keyword>
<evidence type="ECO:0000313" key="3">
    <source>
        <dbReference type="Proteomes" id="UP000254569"/>
    </source>
</evidence>
<reference evidence="2 3" key="1">
    <citation type="submission" date="2018-06" db="EMBL/GenBank/DDBJ databases">
        <authorList>
            <consortium name="Pathogen Informatics"/>
            <person name="Doyle S."/>
        </authorList>
    </citation>
    <scope>NUCLEOTIDE SEQUENCE [LARGE SCALE GENOMIC DNA]</scope>
    <source>
        <strain evidence="2 3">NCTC13296</strain>
    </source>
</reference>
<evidence type="ECO:0000313" key="2">
    <source>
        <dbReference type="EMBL" id="SUE15873.1"/>
    </source>
</evidence>
<gene>
    <name evidence="2" type="ORF">NCTC13296_02737</name>
</gene>
<feature type="transmembrane region" description="Helical" evidence="1">
    <location>
        <begin position="12"/>
        <end position="30"/>
    </location>
</feature>
<proteinExistence type="predicted"/>
<name>A0A379M2M8_9NOCA</name>
<organism evidence="2 3">
    <name type="scientific">Rhodococcus gordoniae</name>
    <dbReference type="NCBI Taxonomy" id="223392"/>
    <lineage>
        <taxon>Bacteria</taxon>
        <taxon>Bacillati</taxon>
        <taxon>Actinomycetota</taxon>
        <taxon>Actinomycetes</taxon>
        <taxon>Mycobacteriales</taxon>
        <taxon>Nocardiaceae</taxon>
        <taxon>Rhodococcus</taxon>
    </lineage>
</organism>
<dbReference type="Proteomes" id="UP000254569">
    <property type="component" value="Unassembled WGS sequence"/>
</dbReference>
<dbReference type="AlphaFoldDB" id="A0A379M2M8"/>
<protein>
    <submittedName>
        <fullName evidence="2">Uncharacterized protein</fullName>
    </submittedName>
</protein>
<keyword evidence="1" id="KW-0472">Membrane</keyword>